<keyword evidence="1" id="KW-0812">Transmembrane</keyword>
<keyword evidence="1" id="KW-0472">Membrane</keyword>
<dbReference type="OrthoDB" id="526941at2759"/>
<name>K8ERT5_9CHLO</name>
<sequence>MRNIALLYKNLHSRFISVPYILATLFLFLTMRKYVSPKDGNLREFQSEKIAVIYSYGENLGNGGIIDESNLSFLIQVGIRGNVPGTRDPNDKVDYIIVANGYKCTPCDNILPKVLSLPELRGKESGWVTVLRRRNLGMDFGGFMYAIQWIQMYRRGKYKYYIFLNSSLRGPFMPKWTPENFHFTDVLIDRMRKNENLKLMGSYISCLPEIEPKPGPVMESLFFALDYLSLAHLVSVGIFDPQKAKRDSILSSEYRLLSEILSRGWSADTLLARYRANIDWTRKVHHSCNDNRHSSRRGALEGDISVNIYEAIFVKITWCVRAKEVAVTSKWLLQLSNDYDGTEGTFDRLGYENGISIGGTSGKNGTLRPDVPQDGCYIGDTSDILFG</sequence>
<accession>K8ERT5</accession>
<proteinExistence type="predicted"/>
<organism evidence="2 3">
    <name type="scientific">Bathycoccus prasinos</name>
    <dbReference type="NCBI Taxonomy" id="41875"/>
    <lineage>
        <taxon>Eukaryota</taxon>
        <taxon>Viridiplantae</taxon>
        <taxon>Chlorophyta</taxon>
        <taxon>Mamiellophyceae</taxon>
        <taxon>Mamiellales</taxon>
        <taxon>Bathycoccaceae</taxon>
        <taxon>Bathycoccus</taxon>
    </lineage>
</organism>
<dbReference type="eggNOG" id="ENOG502S6HW">
    <property type="taxonomic scope" value="Eukaryota"/>
</dbReference>
<feature type="transmembrane region" description="Helical" evidence="1">
    <location>
        <begin position="12"/>
        <end position="29"/>
    </location>
</feature>
<dbReference type="Proteomes" id="UP000198341">
    <property type="component" value="Chromosome 19"/>
</dbReference>
<evidence type="ECO:0000256" key="1">
    <source>
        <dbReference type="SAM" id="Phobius"/>
    </source>
</evidence>
<dbReference type="RefSeq" id="XP_007508037.1">
    <property type="nucleotide sequence ID" value="XM_007507975.1"/>
</dbReference>
<dbReference type="AlphaFoldDB" id="K8ERT5"/>
<keyword evidence="1" id="KW-1133">Transmembrane helix</keyword>
<reference evidence="2 3" key="1">
    <citation type="submission" date="2011-10" db="EMBL/GenBank/DDBJ databases">
        <authorList>
            <person name="Genoscope - CEA"/>
        </authorList>
    </citation>
    <scope>NUCLEOTIDE SEQUENCE [LARGE SCALE GENOMIC DNA]</scope>
    <source>
        <strain evidence="2 3">RCC 1105</strain>
    </source>
</reference>
<evidence type="ECO:0000313" key="2">
    <source>
        <dbReference type="EMBL" id="CCO20756.1"/>
    </source>
</evidence>
<protein>
    <submittedName>
        <fullName evidence="2">Unnamed protein product</fullName>
    </submittedName>
</protein>
<keyword evidence="3" id="KW-1185">Reference proteome</keyword>
<dbReference type="EMBL" id="FO082260">
    <property type="protein sequence ID" value="CCO20756.1"/>
    <property type="molecule type" value="Genomic_DNA"/>
</dbReference>
<dbReference type="KEGG" id="bpg:Bathy19g00060"/>
<dbReference type="GeneID" id="19010698"/>
<evidence type="ECO:0000313" key="3">
    <source>
        <dbReference type="Proteomes" id="UP000198341"/>
    </source>
</evidence>
<gene>
    <name evidence="2" type="ordered locus">Bathy19g00060</name>
</gene>